<feature type="binding site" evidence="14">
    <location>
        <position position="55"/>
    </location>
    <ligand>
        <name>Zn(2+)</name>
        <dbReference type="ChEBI" id="CHEBI:29105"/>
        <note>catalytic</note>
    </ligand>
</feature>
<evidence type="ECO:0000256" key="1">
    <source>
        <dbReference type="ARBA" id="ARBA00002151"/>
    </source>
</evidence>
<comment type="pathway">
    <text evidence="2">Cofactor biosynthesis; riboflavin biosynthesis; 5-amino-6-(D-ribitylamino)uracil from GTP: step 2/4.</text>
</comment>
<evidence type="ECO:0000313" key="19">
    <source>
        <dbReference type="Proteomes" id="UP000887043"/>
    </source>
</evidence>
<evidence type="ECO:0000256" key="11">
    <source>
        <dbReference type="ARBA" id="ARBA00023268"/>
    </source>
</evidence>
<dbReference type="EC" id="3.5.4.26" evidence="6"/>
<feature type="binding site" evidence="13">
    <location>
        <position position="191"/>
    </location>
    <ligand>
        <name>substrate</name>
    </ligand>
</feature>
<dbReference type="NCBIfam" id="TIGR00326">
    <property type="entry name" value="eubact_ribD"/>
    <property type="match status" value="1"/>
</dbReference>
<feature type="binding site" evidence="14">
    <location>
        <position position="84"/>
    </location>
    <ligand>
        <name>Zn(2+)</name>
        <dbReference type="ChEBI" id="CHEBI:29105"/>
        <note>catalytic</note>
    </ligand>
</feature>
<dbReference type="Proteomes" id="UP000216189">
    <property type="component" value="Unassembled WGS sequence"/>
</dbReference>
<evidence type="ECO:0000256" key="8">
    <source>
        <dbReference type="ARBA" id="ARBA00019930"/>
    </source>
</evidence>
<evidence type="ECO:0000256" key="10">
    <source>
        <dbReference type="ARBA" id="ARBA00023002"/>
    </source>
</evidence>
<comment type="function">
    <text evidence="1">Converts 2,5-diamino-6-(ribosylamino)-4(3h)-pyrimidinone 5'-phosphate into 5-amino-6-(ribosylamino)-2,4(1h,3h)-pyrimidinedione 5'-phosphate.</text>
</comment>
<dbReference type="GO" id="GO:0008703">
    <property type="term" value="F:5-amino-6-(5-phosphoribosylamino)uracil reductase activity"/>
    <property type="evidence" value="ECO:0007669"/>
    <property type="project" value="UniProtKB-EC"/>
</dbReference>
<keyword evidence="14" id="KW-0862">Zinc</keyword>
<dbReference type="InterPro" id="IPR002734">
    <property type="entry name" value="RibDG_C"/>
</dbReference>
<proteinExistence type="inferred from homology"/>
<sequence>MNQKSIDEKYMRRCIAIARNGLNSAKPNPSVGAVIVSADNRIIGEGYTSSYGGPHAEVNAFASVKPEDEHLLADATLYVSLEPCSHYGKTPPCADLVVRKGVKRCVCGCIDPFSEVQGRGIKKLRDAGIDVTVGVLEKECKASNKRFFTFNMLHRPYIILKWAQTINGFMGGKDRLHISTPFTQMLVHQLRAECDAILIGRGTLESDHPQLNVRDWYGPSPERIVLSHNTDGIPEGFLAFTDIDSVLTHLYQEKKQSLIVEGGAQILQAFIEAGLWDEIRIETSPFTITEGIKSPILPYSAQLVRQKMYDGNRISWYEHL</sequence>
<dbReference type="InterPro" id="IPR050765">
    <property type="entry name" value="Riboflavin_Biosynth_HTPR"/>
</dbReference>
<dbReference type="Gene3D" id="3.40.140.10">
    <property type="entry name" value="Cytidine Deaminase, domain 2"/>
    <property type="match status" value="1"/>
</dbReference>
<dbReference type="Pfam" id="PF00383">
    <property type="entry name" value="dCMP_cyt_deam_1"/>
    <property type="match status" value="1"/>
</dbReference>
<evidence type="ECO:0000256" key="13">
    <source>
        <dbReference type="PIRSR" id="PIRSR006769-2"/>
    </source>
</evidence>
<evidence type="ECO:0000313" key="16">
    <source>
        <dbReference type="EMBL" id="GJG27746.1"/>
    </source>
</evidence>
<keyword evidence="11" id="KW-0511">Multifunctional enzyme</keyword>
<dbReference type="EMBL" id="NPJF01000026">
    <property type="protein sequence ID" value="OYP55796.1"/>
    <property type="molecule type" value="Genomic_DNA"/>
</dbReference>
<feature type="binding site" evidence="13">
    <location>
        <begin position="263"/>
        <end position="269"/>
    </location>
    <ligand>
        <name>NADP(+)</name>
        <dbReference type="ChEBI" id="CHEBI:58349"/>
    </ligand>
</feature>
<comment type="similarity">
    <text evidence="5">In the C-terminal section; belongs to the HTP reductase family.</text>
</comment>
<dbReference type="GeneID" id="72479185"/>
<reference evidence="16" key="2">
    <citation type="submission" date="2021-08" db="EMBL/GenBank/DDBJ databases">
        <title>Prevotella lacticifex sp. nov., isolated from rumen of cow.</title>
        <authorList>
            <person name="Shinkai T."/>
            <person name="Ikeyama N."/>
            <person name="Kumagai M."/>
            <person name="Ohmori H."/>
            <person name="Sakamoto M."/>
            <person name="Ohkuma M."/>
            <person name="Mitsumori M."/>
        </authorList>
    </citation>
    <scope>NUCLEOTIDE SEQUENCE</scope>
    <source>
        <strain evidence="16">DSM 11371</strain>
    </source>
</reference>
<dbReference type="AlphaFoldDB" id="A0AA37MJ16"/>
<dbReference type="InterPro" id="IPR016193">
    <property type="entry name" value="Cytidine_deaminase-like"/>
</dbReference>
<evidence type="ECO:0000256" key="2">
    <source>
        <dbReference type="ARBA" id="ARBA00004882"/>
    </source>
</evidence>
<keyword evidence="10" id="KW-0560">Oxidoreductase</keyword>
<evidence type="ECO:0000256" key="4">
    <source>
        <dbReference type="ARBA" id="ARBA00005259"/>
    </source>
</evidence>
<dbReference type="InterPro" id="IPR024072">
    <property type="entry name" value="DHFR-like_dom_sf"/>
</dbReference>
<dbReference type="PROSITE" id="PS51747">
    <property type="entry name" value="CYT_DCMP_DEAMINASES_2"/>
    <property type="match status" value="1"/>
</dbReference>
<dbReference type="GO" id="GO:0008835">
    <property type="term" value="F:diaminohydroxyphosphoribosylaminopyrimidine deaminase activity"/>
    <property type="evidence" value="ECO:0007669"/>
    <property type="project" value="UniProtKB-EC"/>
</dbReference>
<comment type="similarity">
    <text evidence="4">In the N-terminal section; belongs to the cytidine and deoxycytidylate deaminase family.</text>
</comment>
<reference evidence="17 18" key="1">
    <citation type="submission" date="2017-08" db="EMBL/GenBank/DDBJ databases">
        <title>Comparative genomics of non-oral Prevotella species.</title>
        <authorList>
            <person name="Accetto T."/>
            <person name="Nograsek B."/>
            <person name="Avgustin G."/>
        </authorList>
    </citation>
    <scope>NUCLEOTIDE SEQUENCE [LARGE SCALE GENOMIC DNA]</scope>
    <source>
        <strain evidence="17 18">TC1-1</strain>
    </source>
</reference>
<dbReference type="PIRSF" id="PIRSF006769">
    <property type="entry name" value="RibD"/>
    <property type="match status" value="1"/>
</dbReference>
<dbReference type="Pfam" id="PF01872">
    <property type="entry name" value="RibD_C"/>
    <property type="match status" value="1"/>
</dbReference>
<dbReference type="CDD" id="cd01284">
    <property type="entry name" value="Riboflavin_deaminase-reductase"/>
    <property type="match status" value="1"/>
</dbReference>
<dbReference type="PANTHER" id="PTHR38011">
    <property type="entry name" value="DIHYDROFOLATE REDUCTASE FAMILY PROTEIN (AFU_ORTHOLOGUE AFUA_8G06820)"/>
    <property type="match status" value="1"/>
</dbReference>
<protein>
    <recommendedName>
        <fullName evidence="8">Riboflavin biosynthesis protein RibD</fullName>
        <ecNumber evidence="7">1.1.1.193</ecNumber>
        <ecNumber evidence="6">3.5.4.26</ecNumber>
    </recommendedName>
</protein>
<feature type="active site" description="Proton donor" evidence="12">
    <location>
        <position position="57"/>
    </location>
</feature>
<feature type="domain" description="CMP/dCMP-type deaminase" evidence="15">
    <location>
        <begin position="5"/>
        <end position="132"/>
    </location>
</feature>
<keyword evidence="14" id="KW-0479">Metal-binding</keyword>
<feature type="binding site" evidence="13">
    <location>
        <position position="203"/>
    </location>
    <ligand>
        <name>substrate</name>
    </ligand>
</feature>
<keyword evidence="9 13" id="KW-0521">NADP</keyword>
<dbReference type="PANTHER" id="PTHR38011:SF7">
    <property type="entry name" value="2,5-DIAMINO-6-RIBOSYLAMINO-4(3H)-PYRIMIDINONE 5'-PHOSPHATE REDUCTASE"/>
    <property type="match status" value="1"/>
</dbReference>
<evidence type="ECO:0000256" key="5">
    <source>
        <dbReference type="ARBA" id="ARBA00007417"/>
    </source>
</evidence>
<dbReference type="InterPro" id="IPR002125">
    <property type="entry name" value="CMP_dCMP_dom"/>
</dbReference>
<evidence type="ECO:0000256" key="14">
    <source>
        <dbReference type="PIRSR" id="PIRSR006769-3"/>
    </source>
</evidence>
<feature type="binding site" evidence="14">
    <location>
        <position position="93"/>
    </location>
    <ligand>
        <name>Zn(2+)</name>
        <dbReference type="ChEBI" id="CHEBI:29105"/>
        <note>catalytic</note>
    </ligand>
</feature>
<gene>
    <name evidence="17" type="primary">ribD</name>
    <name evidence="17" type="ORF">CIK91_05515</name>
    <name evidence="16" type="ORF">PRRU23_14460</name>
</gene>
<feature type="binding site" evidence="13">
    <location>
        <position position="211"/>
    </location>
    <ligand>
        <name>substrate</name>
    </ligand>
</feature>
<evidence type="ECO:0000256" key="3">
    <source>
        <dbReference type="ARBA" id="ARBA00004910"/>
    </source>
</evidence>
<dbReference type="InterPro" id="IPR004794">
    <property type="entry name" value="Eubact_RibD"/>
</dbReference>
<evidence type="ECO:0000256" key="9">
    <source>
        <dbReference type="ARBA" id="ARBA00022857"/>
    </source>
</evidence>
<comment type="cofactor">
    <cofactor evidence="14">
        <name>Zn(2+)</name>
        <dbReference type="ChEBI" id="CHEBI:29105"/>
    </cofactor>
    <text evidence="14">Binds 1 zinc ion.</text>
</comment>
<dbReference type="GO" id="GO:0009231">
    <property type="term" value="P:riboflavin biosynthetic process"/>
    <property type="evidence" value="ECO:0007669"/>
    <property type="project" value="InterPro"/>
</dbReference>
<dbReference type="EC" id="1.1.1.193" evidence="7"/>
<evidence type="ECO:0000313" key="17">
    <source>
        <dbReference type="EMBL" id="OYP55796.1"/>
    </source>
</evidence>
<feature type="binding site" evidence="13">
    <location>
        <position position="163"/>
    </location>
    <ligand>
        <name>NADP(+)</name>
        <dbReference type="ChEBI" id="CHEBI:58349"/>
    </ligand>
</feature>
<comment type="caution">
    <text evidence="16">The sequence shown here is derived from an EMBL/GenBank/DDBJ whole genome shotgun (WGS) entry which is preliminary data.</text>
</comment>
<dbReference type="GO" id="GO:0046872">
    <property type="term" value="F:metal ion binding"/>
    <property type="evidence" value="ECO:0007669"/>
    <property type="project" value="UniProtKB-KW"/>
</dbReference>
<dbReference type="SUPFAM" id="SSF53927">
    <property type="entry name" value="Cytidine deaminase-like"/>
    <property type="match status" value="1"/>
</dbReference>
<evidence type="ECO:0000259" key="15">
    <source>
        <dbReference type="PROSITE" id="PS51747"/>
    </source>
</evidence>
<evidence type="ECO:0000256" key="12">
    <source>
        <dbReference type="PIRSR" id="PIRSR006769-1"/>
    </source>
</evidence>
<feature type="binding site" evidence="13">
    <location>
        <position position="207"/>
    </location>
    <ligand>
        <name>NADP(+)</name>
        <dbReference type="ChEBI" id="CHEBI:58349"/>
    </ligand>
</feature>
<dbReference type="EMBL" id="BPTR01000001">
    <property type="protein sequence ID" value="GJG27746.1"/>
    <property type="molecule type" value="Genomic_DNA"/>
</dbReference>
<dbReference type="Proteomes" id="UP000887043">
    <property type="component" value="Unassembled WGS sequence"/>
</dbReference>
<dbReference type="SUPFAM" id="SSF53597">
    <property type="entry name" value="Dihydrofolate reductase-like"/>
    <property type="match status" value="1"/>
</dbReference>
<name>A0AA37MJ16_SEGBR</name>
<dbReference type="Gene3D" id="3.40.430.10">
    <property type="entry name" value="Dihydrofolate Reductase, subunit A"/>
    <property type="match status" value="2"/>
</dbReference>
<comment type="pathway">
    <text evidence="3">Cofactor biosynthesis; riboflavin biosynthesis; 5-amino-6-(D-ribitylamino)uracil from GTP: step 3/4.</text>
</comment>
<feature type="binding site" evidence="13">
    <location>
        <position position="261"/>
    </location>
    <ligand>
        <name>substrate</name>
    </ligand>
</feature>
<evidence type="ECO:0000313" key="18">
    <source>
        <dbReference type="Proteomes" id="UP000216189"/>
    </source>
</evidence>
<dbReference type="RefSeq" id="WP_006282687.1">
    <property type="nucleotide sequence ID" value="NZ_BPTR01000001.1"/>
</dbReference>
<evidence type="ECO:0000256" key="6">
    <source>
        <dbReference type="ARBA" id="ARBA00012766"/>
    </source>
</evidence>
<evidence type="ECO:0000256" key="7">
    <source>
        <dbReference type="ARBA" id="ARBA00013173"/>
    </source>
</evidence>
<keyword evidence="18" id="KW-1185">Reference proteome</keyword>
<feature type="binding site" evidence="13">
    <location>
        <position position="214"/>
    </location>
    <ligand>
        <name>substrate</name>
    </ligand>
</feature>
<organism evidence="16 19">
    <name type="scientific">Segatella bryantii</name>
    <name type="common">Prevotella bryantii</name>
    <dbReference type="NCBI Taxonomy" id="77095"/>
    <lineage>
        <taxon>Bacteria</taxon>
        <taxon>Pseudomonadati</taxon>
        <taxon>Bacteroidota</taxon>
        <taxon>Bacteroidia</taxon>
        <taxon>Bacteroidales</taxon>
        <taxon>Prevotellaceae</taxon>
        <taxon>Segatella</taxon>
    </lineage>
</organism>
<accession>A0AA37MJ16</accession>